<proteinExistence type="predicted"/>
<gene>
    <name evidence="2" type="ORF">NSCI0253_LOCUS45565</name>
</gene>
<organism evidence="2">
    <name type="scientific">Noctiluca scintillans</name>
    <name type="common">Sea sparkle</name>
    <name type="synonym">Red tide dinoflagellate</name>
    <dbReference type="NCBI Taxonomy" id="2966"/>
    <lineage>
        <taxon>Eukaryota</taxon>
        <taxon>Sar</taxon>
        <taxon>Alveolata</taxon>
        <taxon>Dinophyceae</taxon>
        <taxon>Noctilucales</taxon>
        <taxon>Noctilucaceae</taxon>
        <taxon>Noctiluca</taxon>
    </lineage>
</organism>
<keyword evidence="1" id="KW-0472">Membrane</keyword>
<evidence type="ECO:0000313" key="2">
    <source>
        <dbReference type="EMBL" id="CAD8871208.1"/>
    </source>
</evidence>
<protein>
    <submittedName>
        <fullName evidence="2">Uncharacterized protein</fullName>
    </submittedName>
</protein>
<dbReference type="EMBL" id="HBFQ01064273">
    <property type="protein sequence ID" value="CAD8871208.1"/>
    <property type="molecule type" value="Transcribed_RNA"/>
</dbReference>
<accession>A0A7S1FJ29</accession>
<keyword evidence="1" id="KW-0812">Transmembrane</keyword>
<dbReference type="AlphaFoldDB" id="A0A7S1FJ29"/>
<sequence>MQCKGLSSQDLPSAVPRAPDGATACKDSVDAVAAAASVHWQSIAHSTAVVLIVLLAACLCVWRCGDAPQIRHILPKAKDEDDHLVPPSRIGARHGEFELAHKI</sequence>
<evidence type="ECO:0000256" key="1">
    <source>
        <dbReference type="SAM" id="Phobius"/>
    </source>
</evidence>
<reference evidence="2" key="1">
    <citation type="submission" date="2021-01" db="EMBL/GenBank/DDBJ databases">
        <authorList>
            <person name="Corre E."/>
            <person name="Pelletier E."/>
            <person name="Niang G."/>
            <person name="Scheremetjew M."/>
            <person name="Finn R."/>
            <person name="Kale V."/>
            <person name="Holt S."/>
            <person name="Cochrane G."/>
            <person name="Meng A."/>
            <person name="Brown T."/>
            <person name="Cohen L."/>
        </authorList>
    </citation>
    <scope>NUCLEOTIDE SEQUENCE</scope>
</reference>
<name>A0A7S1FJ29_NOCSC</name>
<keyword evidence="1" id="KW-1133">Transmembrane helix</keyword>
<feature type="transmembrane region" description="Helical" evidence="1">
    <location>
        <begin position="43"/>
        <end position="62"/>
    </location>
</feature>